<reference evidence="2 3" key="1">
    <citation type="submission" date="2019-07" db="EMBL/GenBank/DDBJ databases">
        <title>Salinicoccus cyprini sp. nov., isolated from gastro-intestinal tract of mirror carp, Cyprinus carpio var. specularis, collected from Gobind Sagar Reservoir, Himachal Pradesh, India.</title>
        <authorList>
            <person name="Talwar C."/>
            <person name="Singh A.K."/>
            <person name="Lal R."/>
            <person name="Negi R.K."/>
        </authorList>
    </citation>
    <scope>NUCLEOTIDE SEQUENCE [LARGE SCALE GENOMIC DNA]</scope>
    <source>
        <strain evidence="2 3">CT19</strain>
    </source>
</reference>
<gene>
    <name evidence="2" type="ORF">FO441_07210</name>
</gene>
<dbReference type="RefSeq" id="WP_145287910.1">
    <property type="nucleotide sequence ID" value="NZ_VMSJ01000002.1"/>
</dbReference>
<organism evidence="2 3">
    <name type="scientific">Salinicoccus cyprini</name>
    <dbReference type="NCBI Taxonomy" id="2493691"/>
    <lineage>
        <taxon>Bacteria</taxon>
        <taxon>Bacillati</taxon>
        <taxon>Bacillota</taxon>
        <taxon>Bacilli</taxon>
        <taxon>Bacillales</taxon>
        <taxon>Staphylococcaceae</taxon>
        <taxon>Salinicoccus</taxon>
    </lineage>
</organism>
<dbReference type="InterPro" id="IPR025870">
    <property type="entry name" value="Glyoxalase-like_dom"/>
</dbReference>
<dbReference type="Pfam" id="PF13468">
    <property type="entry name" value="Glyoxalase_3"/>
    <property type="match status" value="1"/>
</dbReference>
<dbReference type="OrthoDB" id="9111355at2"/>
<feature type="domain" description="Glyoxalase-like" evidence="1">
    <location>
        <begin position="4"/>
        <end position="148"/>
    </location>
</feature>
<dbReference type="Proteomes" id="UP000315103">
    <property type="component" value="Unassembled WGS sequence"/>
</dbReference>
<proteinExistence type="predicted"/>
<dbReference type="Gene3D" id="3.10.180.10">
    <property type="entry name" value="2,3-Dihydroxybiphenyl 1,2-Dioxygenase, domain 1"/>
    <property type="match status" value="1"/>
</dbReference>
<dbReference type="EMBL" id="VMSJ01000002">
    <property type="protein sequence ID" value="TVT28193.1"/>
    <property type="molecule type" value="Genomic_DNA"/>
</dbReference>
<evidence type="ECO:0000259" key="1">
    <source>
        <dbReference type="Pfam" id="PF13468"/>
    </source>
</evidence>
<name>A0A558AVA4_9STAP</name>
<sequence>MVEFDHIIHYVKQLDTVEAEGVLPIHSGGRHERLGTENLLSYFDLRYIEYLGIYDEAIFNQHLQESVDSFARTIDVMGYEEGFIRYAFATDEIHQLADRYRAQGFTPIGPVDMERKAGTETIRWKLLYIEDDSEIFPFFIQWEESKMQRLARIRQLRGDLLSPQMNIHHEVRSRKVWEAFFDVIGIWEGEVDPHTTITLSENKTPSITLEVEMDGEPVIYKGAVYKFI</sequence>
<keyword evidence="3" id="KW-1185">Reference proteome</keyword>
<evidence type="ECO:0000313" key="2">
    <source>
        <dbReference type="EMBL" id="TVT28193.1"/>
    </source>
</evidence>
<dbReference type="PANTHER" id="PTHR40265">
    <property type="entry name" value="BLL2707 PROTEIN"/>
    <property type="match status" value="1"/>
</dbReference>
<dbReference type="AlphaFoldDB" id="A0A558AVA4"/>
<protein>
    <submittedName>
        <fullName evidence="2">VOC family protein</fullName>
    </submittedName>
</protein>
<dbReference type="InterPro" id="IPR029068">
    <property type="entry name" value="Glyas_Bleomycin-R_OHBP_Dase"/>
</dbReference>
<dbReference type="PANTHER" id="PTHR40265:SF1">
    <property type="entry name" value="GLYOXALASE-LIKE DOMAIN-CONTAINING PROTEIN"/>
    <property type="match status" value="1"/>
</dbReference>
<comment type="caution">
    <text evidence="2">The sequence shown here is derived from an EMBL/GenBank/DDBJ whole genome shotgun (WGS) entry which is preliminary data.</text>
</comment>
<accession>A0A558AVA4</accession>
<evidence type="ECO:0000313" key="3">
    <source>
        <dbReference type="Proteomes" id="UP000315103"/>
    </source>
</evidence>